<dbReference type="InterPro" id="IPR027417">
    <property type="entry name" value="P-loop_NTPase"/>
</dbReference>
<feature type="domain" description="Molybdopterin-guanine dinucleotide biosynthesis protein B (MobB)" evidence="1">
    <location>
        <begin position="9"/>
        <end position="123"/>
    </location>
</feature>
<dbReference type="EMBL" id="ATCL01000022">
    <property type="protein sequence ID" value="ERG65844.1"/>
    <property type="molecule type" value="Genomic_DNA"/>
</dbReference>
<dbReference type="AlphaFoldDB" id="U1LTG9"/>
<organism evidence="2 3">
    <name type="scientific">Exiguobacterium chiriqhucha RW-2</name>
    <dbReference type="NCBI Taxonomy" id="1345023"/>
    <lineage>
        <taxon>Bacteria</taxon>
        <taxon>Bacillati</taxon>
        <taxon>Bacillota</taxon>
        <taxon>Bacilli</taxon>
        <taxon>Bacillales</taxon>
        <taxon>Bacillales Family XII. Incertae Sedis</taxon>
        <taxon>Exiguobacterium</taxon>
    </lineage>
</organism>
<keyword evidence="3" id="KW-1185">Reference proteome</keyword>
<dbReference type="Pfam" id="PF03205">
    <property type="entry name" value="MobB"/>
    <property type="match status" value="1"/>
</dbReference>
<dbReference type="GO" id="GO:0006777">
    <property type="term" value="P:Mo-molybdopterin cofactor biosynthetic process"/>
    <property type="evidence" value="ECO:0007669"/>
    <property type="project" value="InterPro"/>
</dbReference>
<evidence type="ECO:0000313" key="2">
    <source>
        <dbReference type="EMBL" id="ERG65844.1"/>
    </source>
</evidence>
<name>U1LTG9_9BACL</name>
<dbReference type="PANTHER" id="PTHR40072">
    <property type="entry name" value="MOLYBDOPTERIN-GUANINE DINUCLEOTIDE BIOSYNTHESIS ADAPTER PROTEIN-RELATED"/>
    <property type="match status" value="1"/>
</dbReference>
<dbReference type="GO" id="GO:0005525">
    <property type="term" value="F:GTP binding"/>
    <property type="evidence" value="ECO:0007669"/>
    <property type="project" value="InterPro"/>
</dbReference>
<evidence type="ECO:0000259" key="1">
    <source>
        <dbReference type="Pfam" id="PF03205"/>
    </source>
</evidence>
<dbReference type="SUPFAM" id="SSF52540">
    <property type="entry name" value="P-loop containing nucleoside triphosphate hydrolases"/>
    <property type="match status" value="1"/>
</dbReference>
<dbReference type="OrthoDB" id="9786803at2"/>
<dbReference type="PANTHER" id="PTHR40072:SF1">
    <property type="entry name" value="MOLYBDOPTERIN-GUANINE DINUCLEOTIDE BIOSYNTHESIS ADAPTER PROTEIN"/>
    <property type="match status" value="1"/>
</dbReference>
<protein>
    <recommendedName>
        <fullName evidence="1">Molybdopterin-guanine dinucleotide biosynthesis protein B (MobB) domain-containing protein</fullName>
    </recommendedName>
</protein>
<dbReference type="InterPro" id="IPR004435">
    <property type="entry name" value="MobB_dom"/>
</dbReference>
<sequence>MSNHRSALILQVVGYQNSGKTSLVSDLTARLSAKGLRVGVIKHHGHGGAIDVPMSDSHRHALAGAVLSSVIGEDSTFIEWQAGDTFELLLNLYEAHVDILLIEGYKQKDYPKVVLVRDGQEQPIGLTNVIARGDAMADRARLLDMVERWMADEVVSSK</sequence>
<dbReference type="Proteomes" id="UP000016464">
    <property type="component" value="Unassembled WGS sequence"/>
</dbReference>
<dbReference type="eggNOG" id="COG1763">
    <property type="taxonomic scope" value="Bacteria"/>
</dbReference>
<dbReference type="RefSeq" id="WP_021068030.1">
    <property type="nucleotide sequence ID" value="NZ_ATCL01000022.1"/>
</dbReference>
<dbReference type="NCBIfam" id="TIGR00176">
    <property type="entry name" value="mobB"/>
    <property type="match status" value="1"/>
</dbReference>
<dbReference type="Gene3D" id="3.40.50.300">
    <property type="entry name" value="P-loop containing nucleotide triphosphate hydrolases"/>
    <property type="match status" value="1"/>
</dbReference>
<proteinExistence type="predicted"/>
<gene>
    <name evidence="2" type="ORF">M467_01050</name>
</gene>
<evidence type="ECO:0000313" key="3">
    <source>
        <dbReference type="Proteomes" id="UP000016464"/>
    </source>
</evidence>
<dbReference type="InterPro" id="IPR052539">
    <property type="entry name" value="MGD_biosynthesis_adapter"/>
</dbReference>
<comment type="caution">
    <text evidence="2">The sequence shown here is derived from an EMBL/GenBank/DDBJ whole genome shotgun (WGS) entry which is preliminary data.</text>
</comment>
<dbReference type="PATRIC" id="fig|1345023.5.peg.2873"/>
<reference evidence="2 3" key="1">
    <citation type="journal article" date="2013" name="Genome Announc.">
        <title>Draft Genome Sequence of Exiguobacterium pavilionensis Strain RW-2, with Wide Thermal, Salinity, and pH Tolerance, Isolated from Modern Freshwater Microbialites.</title>
        <authorList>
            <person name="White R.A.III."/>
            <person name="Grassa C.J."/>
            <person name="Suttle C.A."/>
        </authorList>
    </citation>
    <scope>NUCLEOTIDE SEQUENCE [LARGE SCALE GENOMIC DNA]</scope>
    <source>
        <strain evidence="2 3">RW-2</strain>
    </source>
</reference>
<accession>U1LTG9</accession>